<dbReference type="CDD" id="cd07042">
    <property type="entry name" value="STAS_SulP_like_sulfate_transporter"/>
    <property type="match status" value="1"/>
</dbReference>
<evidence type="ECO:0000313" key="28">
    <source>
        <dbReference type="Ensembl" id="ENSECAP00000023960.1"/>
    </source>
</evidence>
<evidence type="ECO:0000256" key="17">
    <source>
        <dbReference type="ARBA" id="ARBA00035907"/>
    </source>
</evidence>
<comment type="catalytic activity">
    <reaction evidence="17">
        <text>sulfate(in) = sulfate(out)</text>
        <dbReference type="Rhea" id="RHEA:34983"/>
        <dbReference type="ChEBI" id="CHEBI:16189"/>
    </reaction>
</comment>
<evidence type="ECO:0000256" key="23">
    <source>
        <dbReference type="ARBA" id="ARBA00052336"/>
    </source>
</evidence>
<keyword evidence="12 26" id="KW-0472">Membrane</keyword>
<dbReference type="GO" id="GO:0005254">
    <property type="term" value="F:chloride channel activity"/>
    <property type="evidence" value="ECO:0007669"/>
    <property type="project" value="UniProtKB-ARBA"/>
</dbReference>
<dbReference type="GO" id="GO:1905039">
    <property type="term" value="P:carboxylic acid transmembrane transport"/>
    <property type="evidence" value="ECO:0007669"/>
    <property type="project" value="UniProtKB-ARBA"/>
</dbReference>
<dbReference type="SUPFAM" id="SSF52091">
    <property type="entry name" value="SpoIIaa-like"/>
    <property type="match status" value="1"/>
</dbReference>
<dbReference type="PROSITE" id="PS50801">
    <property type="entry name" value="STAS"/>
    <property type="match status" value="1"/>
</dbReference>
<dbReference type="InterPro" id="IPR002645">
    <property type="entry name" value="STAS_dom"/>
</dbReference>
<evidence type="ECO:0000256" key="19">
    <source>
        <dbReference type="ARBA" id="ARBA00049347"/>
    </source>
</evidence>
<evidence type="ECO:0000256" key="26">
    <source>
        <dbReference type="SAM" id="Phobius"/>
    </source>
</evidence>
<dbReference type="Ensembl" id="ENSECAT00000035524.2">
    <property type="protein sequence ID" value="ENSECAP00000023960.1"/>
    <property type="gene ID" value="ENSECAG00000003602.4"/>
</dbReference>
<evidence type="ECO:0000313" key="30">
    <source>
        <dbReference type="VGNC" id="VGNC:23127"/>
    </source>
</evidence>
<evidence type="ECO:0000256" key="16">
    <source>
        <dbReference type="ARBA" id="ARBA00035085"/>
    </source>
</evidence>
<dbReference type="AlphaFoldDB" id="A0A3Q2GTL1"/>
<evidence type="ECO:0000256" key="10">
    <source>
        <dbReference type="ARBA" id="ARBA00022989"/>
    </source>
</evidence>
<comment type="catalytic activity">
    <reaction evidence="18">
        <text>thiocyanate(in) = thiocyanate(out)</text>
        <dbReference type="Rhea" id="RHEA:75347"/>
        <dbReference type="ChEBI" id="CHEBI:18022"/>
    </reaction>
</comment>
<evidence type="ECO:0000256" key="4">
    <source>
        <dbReference type="ARBA" id="ARBA00008692"/>
    </source>
</evidence>
<dbReference type="Pfam" id="PF00916">
    <property type="entry name" value="Sulfate_transp"/>
    <property type="match status" value="1"/>
</dbReference>
<feature type="transmembrane region" description="Helical" evidence="26">
    <location>
        <begin position="145"/>
        <end position="165"/>
    </location>
</feature>
<evidence type="ECO:0000256" key="18">
    <source>
        <dbReference type="ARBA" id="ARBA00036895"/>
    </source>
</evidence>
<keyword evidence="7" id="KW-0039">Anion exchange</keyword>
<feature type="domain" description="STAS" evidence="27">
    <location>
        <begin position="466"/>
        <end position="615"/>
    </location>
</feature>
<feature type="transmembrane region" description="Helical" evidence="26">
    <location>
        <begin position="226"/>
        <end position="245"/>
    </location>
</feature>
<keyword evidence="9" id="KW-0967">Endosome</keyword>
<evidence type="ECO:0000256" key="21">
    <source>
        <dbReference type="ARBA" id="ARBA00051667"/>
    </source>
</evidence>
<comment type="catalytic activity">
    <reaction evidence="16">
        <text>bromide(in) = bromide(out)</text>
        <dbReference type="Rhea" id="RHEA:75383"/>
        <dbReference type="ChEBI" id="CHEBI:15858"/>
    </reaction>
</comment>
<proteinExistence type="inferred from homology"/>
<evidence type="ECO:0000256" key="20">
    <source>
        <dbReference type="ARBA" id="ARBA00050491"/>
    </source>
</evidence>
<evidence type="ECO:0000256" key="9">
    <source>
        <dbReference type="ARBA" id="ARBA00022753"/>
    </source>
</evidence>
<dbReference type="GO" id="GO:0140900">
    <property type="term" value="F:chloride:bicarbonate antiporter activity"/>
    <property type="evidence" value="ECO:0007669"/>
    <property type="project" value="UniProtKB-ARBA"/>
</dbReference>
<keyword evidence="6" id="KW-1003">Cell membrane</keyword>
<dbReference type="Bgee" id="ENSECAG00000003602">
    <property type="expression patterns" value="Expressed in adult mammalian kidney and 10 other cell types or tissues"/>
</dbReference>
<evidence type="ECO:0000256" key="1">
    <source>
        <dbReference type="ARBA" id="ARBA00004195"/>
    </source>
</evidence>
<comment type="catalytic activity">
    <reaction evidence="19">
        <text>hydrogencarbonate(in) + chloride(out) = hydrogencarbonate(out) + chloride(in)</text>
        <dbReference type="Rhea" id="RHEA:72363"/>
        <dbReference type="ChEBI" id="CHEBI:17544"/>
        <dbReference type="ChEBI" id="CHEBI:17996"/>
    </reaction>
</comment>
<evidence type="ECO:0000256" key="7">
    <source>
        <dbReference type="ARBA" id="ARBA00022681"/>
    </source>
</evidence>
<dbReference type="InterPro" id="IPR001902">
    <property type="entry name" value="SLC26A/SulP_fam"/>
</dbReference>
<evidence type="ECO:0000256" key="5">
    <source>
        <dbReference type="ARBA" id="ARBA00022448"/>
    </source>
</evidence>
<feature type="transmembrane region" description="Helical" evidence="26">
    <location>
        <begin position="203"/>
        <end position="220"/>
    </location>
</feature>
<evidence type="ECO:0000256" key="12">
    <source>
        <dbReference type="ARBA" id="ARBA00023136"/>
    </source>
</evidence>
<comment type="catalytic activity">
    <reaction evidence="15">
        <text>nitrate(in) = nitrate(out)</text>
        <dbReference type="Rhea" id="RHEA:34923"/>
        <dbReference type="ChEBI" id="CHEBI:17632"/>
    </reaction>
</comment>
<evidence type="ECO:0000256" key="15">
    <source>
        <dbReference type="ARBA" id="ARBA00035073"/>
    </source>
</evidence>
<dbReference type="GO" id="GO:0019532">
    <property type="term" value="P:oxalate transport"/>
    <property type="evidence" value="ECO:0007669"/>
    <property type="project" value="UniProtKB-ARBA"/>
</dbReference>
<accession>A0A3Q2GTL1</accession>
<comment type="similarity">
    <text evidence="4">Belongs to the SLC26A/SulP transporter (TC 2.A.53) family.</text>
</comment>
<protein>
    <recommendedName>
        <fullName evidence="24">Anion exchange transporter</fullName>
    </recommendedName>
    <alternativeName>
        <fullName evidence="25">Solute carrier family 26 member 7</fullName>
    </alternativeName>
</protein>
<keyword evidence="29" id="KW-1185">Reference proteome</keyword>
<evidence type="ECO:0000256" key="6">
    <source>
        <dbReference type="ARBA" id="ARBA00022475"/>
    </source>
</evidence>
<dbReference type="Pfam" id="PF01740">
    <property type="entry name" value="STAS"/>
    <property type="match status" value="1"/>
</dbReference>
<comment type="catalytic activity">
    <reaction evidence="21">
        <text>D-gluconate(in) = D-gluconate(out)</text>
        <dbReference type="Rhea" id="RHEA:76139"/>
        <dbReference type="ChEBI" id="CHEBI:18391"/>
    </reaction>
</comment>
<feature type="transmembrane region" description="Helical" evidence="26">
    <location>
        <begin position="257"/>
        <end position="277"/>
    </location>
</feature>
<dbReference type="GO" id="GO:0016323">
    <property type="term" value="C:basolateral plasma membrane"/>
    <property type="evidence" value="ECO:0007669"/>
    <property type="project" value="UniProtKB-SubCell"/>
</dbReference>
<comment type="catalytic activity">
    <reaction evidence="20">
        <text>hydrogencarbonate(in) = hydrogencarbonate(out)</text>
        <dbReference type="Rhea" id="RHEA:28695"/>
        <dbReference type="ChEBI" id="CHEBI:17544"/>
    </reaction>
    <physiologicalReaction direction="right-to-left" evidence="20">
        <dbReference type="Rhea" id="RHEA:28697"/>
    </physiologicalReaction>
</comment>
<dbReference type="InterPro" id="IPR011547">
    <property type="entry name" value="SLC26A/SulP_dom"/>
</dbReference>
<feature type="transmembrane region" description="Helical" evidence="26">
    <location>
        <begin position="381"/>
        <end position="398"/>
    </location>
</feature>
<keyword evidence="8 26" id="KW-0812">Transmembrane</keyword>
<evidence type="ECO:0000259" key="27">
    <source>
        <dbReference type="PROSITE" id="PS50801"/>
    </source>
</evidence>
<evidence type="ECO:0000256" key="13">
    <source>
        <dbReference type="ARBA" id="ARBA00024167"/>
    </source>
</evidence>
<feature type="transmembrane region" description="Helical" evidence="26">
    <location>
        <begin position="304"/>
        <end position="327"/>
    </location>
</feature>
<comment type="catalytic activity">
    <reaction evidence="22">
        <text>oxalate(in) = oxalate(out)</text>
        <dbReference type="Rhea" id="RHEA:76199"/>
        <dbReference type="ChEBI" id="CHEBI:30623"/>
    </reaction>
</comment>
<evidence type="ECO:0000313" key="29">
    <source>
        <dbReference type="Proteomes" id="UP000002281"/>
    </source>
</evidence>
<comment type="catalytic activity">
    <reaction evidence="13">
        <text>chloride(in) = chloride(out)</text>
        <dbReference type="Rhea" id="RHEA:29823"/>
        <dbReference type="ChEBI" id="CHEBI:17996"/>
    </reaction>
</comment>
<gene>
    <name evidence="28 30" type="primary">SLC26A7</name>
</gene>
<dbReference type="Proteomes" id="UP000002281">
    <property type="component" value="Chromosome 9"/>
</dbReference>
<evidence type="ECO:0000256" key="24">
    <source>
        <dbReference type="ARBA" id="ARBA00072884"/>
    </source>
</evidence>
<dbReference type="OrthoDB" id="288203at2759"/>
<evidence type="ECO:0000256" key="2">
    <source>
        <dbReference type="ARBA" id="ARBA00004424"/>
    </source>
</evidence>
<evidence type="ECO:0000256" key="25">
    <source>
        <dbReference type="ARBA" id="ARBA00077671"/>
    </source>
</evidence>
<dbReference type="FunFam" id="3.30.750.24:FF:000016">
    <property type="entry name" value="Anion exchange transporter"/>
    <property type="match status" value="1"/>
</dbReference>
<keyword evidence="5" id="KW-0813">Transport</keyword>
<dbReference type="GO" id="GO:1902358">
    <property type="term" value="P:sulfate transmembrane transport"/>
    <property type="evidence" value="ECO:0007669"/>
    <property type="project" value="UniProtKB-ARBA"/>
</dbReference>
<evidence type="ECO:0000256" key="8">
    <source>
        <dbReference type="ARBA" id="ARBA00022692"/>
    </source>
</evidence>
<dbReference type="Gene3D" id="3.30.750.24">
    <property type="entry name" value="STAS domain"/>
    <property type="match status" value="1"/>
</dbReference>
<dbReference type="GO" id="GO:0015705">
    <property type="term" value="P:iodide transport"/>
    <property type="evidence" value="ECO:0007669"/>
    <property type="project" value="UniProtKB-ARBA"/>
</dbReference>
<name>A0A3Q2GTL1_HORSE</name>
<organism evidence="28 29">
    <name type="scientific">Equus caballus</name>
    <name type="common">Horse</name>
    <dbReference type="NCBI Taxonomy" id="9796"/>
    <lineage>
        <taxon>Eukaryota</taxon>
        <taxon>Metazoa</taxon>
        <taxon>Chordata</taxon>
        <taxon>Craniata</taxon>
        <taxon>Vertebrata</taxon>
        <taxon>Euteleostomi</taxon>
        <taxon>Mammalia</taxon>
        <taxon>Eutheria</taxon>
        <taxon>Laurasiatheria</taxon>
        <taxon>Perissodactyla</taxon>
        <taxon>Equidae</taxon>
        <taxon>Equus</taxon>
    </lineage>
</organism>
<dbReference type="GO" id="GO:0016328">
    <property type="term" value="C:lateral plasma membrane"/>
    <property type="evidence" value="ECO:0007669"/>
    <property type="project" value="UniProtKB-SubCell"/>
</dbReference>
<evidence type="ECO:0000256" key="22">
    <source>
        <dbReference type="ARBA" id="ARBA00052004"/>
    </source>
</evidence>
<keyword evidence="10 26" id="KW-1133">Transmembrane helix</keyword>
<feature type="transmembrane region" description="Helical" evidence="26">
    <location>
        <begin position="418"/>
        <end position="444"/>
    </location>
</feature>
<evidence type="ECO:0000256" key="11">
    <source>
        <dbReference type="ARBA" id="ARBA00023065"/>
    </source>
</evidence>
<dbReference type="GO" id="GO:0016324">
    <property type="term" value="C:apical plasma membrane"/>
    <property type="evidence" value="ECO:0007669"/>
    <property type="project" value="UniProtKB-SubCell"/>
</dbReference>
<evidence type="ECO:0000256" key="14">
    <source>
        <dbReference type="ARBA" id="ARBA00034693"/>
    </source>
</evidence>
<comment type="catalytic activity">
    <reaction evidence="23">
        <text>iodide(out) = iodide(in)</text>
        <dbReference type="Rhea" id="RHEA:66324"/>
        <dbReference type="ChEBI" id="CHEBI:16382"/>
    </reaction>
    <physiologicalReaction direction="right-to-left" evidence="23">
        <dbReference type="Rhea" id="RHEA:66326"/>
    </physiologicalReaction>
</comment>
<dbReference type="GO" id="GO:0055038">
    <property type="term" value="C:recycling endosome membrane"/>
    <property type="evidence" value="ECO:0007669"/>
    <property type="project" value="UniProtKB-SubCell"/>
</dbReference>
<dbReference type="GeneTree" id="ENSGT01150000286920"/>
<dbReference type="VGNC" id="VGNC:23127">
    <property type="gene designation" value="SLC26A7"/>
</dbReference>
<keyword evidence="11" id="KW-0406">Ion transport</keyword>
<dbReference type="InterPro" id="IPR036513">
    <property type="entry name" value="STAS_dom_sf"/>
</dbReference>
<evidence type="ECO:0000256" key="3">
    <source>
        <dbReference type="ARBA" id="ARBA00004554"/>
    </source>
</evidence>
<reference evidence="28 29" key="1">
    <citation type="journal article" date="2009" name="Science">
        <title>Genome sequence, comparative analysis, and population genetics of the domestic horse.</title>
        <authorList>
            <consortium name="Broad Institute Genome Sequencing Platform"/>
            <consortium name="Broad Institute Whole Genome Assembly Team"/>
            <person name="Wade C.M."/>
            <person name="Giulotto E."/>
            <person name="Sigurdsson S."/>
            <person name="Zoli M."/>
            <person name="Gnerre S."/>
            <person name="Imsland F."/>
            <person name="Lear T.L."/>
            <person name="Adelson D.L."/>
            <person name="Bailey E."/>
            <person name="Bellone R.R."/>
            <person name="Bloecker H."/>
            <person name="Distl O."/>
            <person name="Edgar R.C."/>
            <person name="Garber M."/>
            <person name="Leeb T."/>
            <person name="Mauceli E."/>
            <person name="MacLeod J.N."/>
            <person name="Penedo M.C.T."/>
            <person name="Raison J.M."/>
            <person name="Sharpe T."/>
            <person name="Vogel J."/>
            <person name="Andersson L."/>
            <person name="Antczak D.F."/>
            <person name="Biagi T."/>
            <person name="Binns M.M."/>
            <person name="Chowdhary B.P."/>
            <person name="Coleman S.J."/>
            <person name="Della Valle G."/>
            <person name="Fryc S."/>
            <person name="Guerin G."/>
            <person name="Hasegawa T."/>
            <person name="Hill E.W."/>
            <person name="Jurka J."/>
            <person name="Kiialainen A."/>
            <person name="Lindgren G."/>
            <person name="Liu J."/>
            <person name="Magnani E."/>
            <person name="Mickelson J.R."/>
            <person name="Murray J."/>
            <person name="Nergadze S.G."/>
            <person name="Onofrio R."/>
            <person name="Pedroni S."/>
            <person name="Piras M.F."/>
            <person name="Raudsepp T."/>
            <person name="Rocchi M."/>
            <person name="Roeed K.H."/>
            <person name="Ryder O.A."/>
            <person name="Searle S."/>
            <person name="Skow L."/>
            <person name="Swinburne J.E."/>
            <person name="Syvaenen A.C."/>
            <person name="Tozaki T."/>
            <person name="Valberg S.J."/>
            <person name="Vaudin M."/>
            <person name="White J.R."/>
            <person name="Zody M.C."/>
            <person name="Lander E.S."/>
            <person name="Lindblad-Toh K."/>
        </authorList>
    </citation>
    <scope>NUCLEOTIDE SEQUENCE [LARGE SCALE GENOMIC DNA]</scope>
    <source>
        <strain evidence="28 29">Thoroughbred</strain>
    </source>
</reference>
<comment type="subcellular location">
    <subcellularLocation>
        <location evidence="2">Apical cell membrane</location>
        <topology evidence="2">Multi-pass membrane protein</topology>
    </subcellularLocation>
    <subcellularLocation>
        <location evidence="3">Basolateral cell membrane</location>
        <topology evidence="3">Multi-pass membrane protein</topology>
    </subcellularLocation>
    <subcellularLocation>
        <location evidence="14">Lateral cell membrane</location>
        <topology evidence="14">Multi-pass membrane protein</topology>
    </subcellularLocation>
    <subcellularLocation>
        <location evidence="1">Recycling endosome membrane</location>
        <topology evidence="1">Multi-pass membrane protein</topology>
    </subcellularLocation>
</comment>
<sequence>MTGAKRKKKNVLWSKMHTPHWEDFKQWCRKRLPILEWAPHYNLKENLLPDTVSGIMLAVQQVTQGLAFAILSSVHPVFGLYGSLFPAIIYAMFGMGHHVATGTFALTSLISANAVERLVPLSVQNLTTQSNTSVLGLSDFEMQRIGVAAAVSFLGGVIQVAMFVLQLGSATFLLTEPVISAMTTGAATHVVTSQVKYLLGMKIPYISGPLTFFYIYAYVFENIKSVRLEALLLSLLSITVLVLVKELNEQFKRKIKVVLPVDLVLIIASSFACYCTSMEKTYGLEVVGHIPKGIPPPRAPPMHVLSAVITEAFGVALVGYVASLALAQGSAKKFKYSVDDNQELLAHGLSNVIPSFFFCIPSAAAMGRTAVLYSTRAKTQCVLASIIVVGLKGMLIQFRDLKKYWNVDKIDWGIWVSTYVFTICFAANVGLLFGVVCTIAIVIARFPRAKTLSIKNIKEMEFKVKTEVDGETLKQVKIVSINNPLVFLNVKKFHTDLINIIQKENASNLLLDDISKCEQNTLLSPLSNGNCSEEASQPCQNEKCSLILDCSGLTFFDYSGVSMLVEVYMDCKNQSVDVSLAHCTASLIKAMKYHGNLDSEKPIFFESVSAAISNIHSNKNLSKLSDHSEV</sequence>
<reference evidence="28" key="3">
    <citation type="submission" date="2025-09" db="UniProtKB">
        <authorList>
            <consortium name="Ensembl"/>
        </authorList>
    </citation>
    <scope>IDENTIFICATION</scope>
    <source>
        <strain evidence="28">Thoroughbred</strain>
    </source>
</reference>
<reference evidence="28" key="2">
    <citation type="submission" date="2025-08" db="UniProtKB">
        <authorList>
            <consortium name="Ensembl"/>
        </authorList>
    </citation>
    <scope>IDENTIFICATION</scope>
    <source>
        <strain evidence="28">Thoroughbred</strain>
    </source>
</reference>
<dbReference type="PANTHER" id="PTHR11814">
    <property type="entry name" value="SULFATE TRANSPORTER"/>
    <property type="match status" value="1"/>
</dbReference>